<evidence type="ECO:0008006" key="4">
    <source>
        <dbReference type="Google" id="ProtNLM"/>
    </source>
</evidence>
<dbReference type="SMART" id="SM00028">
    <property type="entry name" value="TPR"/>
    <property type="match status" value="9"/>
</dbReference>
<gene>
    <name evidence="2" type="ORF">TH5_24670</name>
</gene>
<feature type="repeat" description="TPR" evidence="1">
    <location>
        <begin position="429"/>
        <end position="462"/>
    </location>
</feature>
<feature type="repeat" description="TPR" evidence="1">
    <location>
        <begin position="532"/>
        <end position="565"/>
    </location>
</feature>
<dbReference type="InterPro" id="IPR011990">
    <property type="entry name" value="TPR-like_helical_dom_sf"/>
</dbReference>
<evidence type="ECO:0000256" key="1">
    <source>
        <dbReference type="PROSITE-ProRule" id="PRU00339"/>
    </source>
</evidence>
<dbReference type="Pfam" id="PF13432">
    <property type="entry name" value="TPR_16"/>
    <property type="match status" value="1"/>
</dbReference>
<dbReference type="EMBL" id="JPWA01000058">
    <property type="protein sequence ID" value="RCK03583.1"/>
    <property type="molecule type" value="Genomic_DNA"/>
</dbReference>
<dbReference type="PROSITE" id="PS50005">
    <property type="entry name" value="TPR"/>
    <property type="match status" value="3"/>
</dbReference>
<dbReference type="Pfam" id="PF14559">
    <property type="entry name" value="TPR_19"/>
    <property type="match status" value="1"/>
</dbReference>
<organism evidence="2 3">
    <name type="scientific">Thalassospira xianhensis MCCC 1A02616</name>
    <dbReference type="NCBI Taxonomy" id="1177929"/>
    <lineage>
        <taxon>Bacteria</taxon>
        <taxon>Pseudomonadati</taxon>
        <taxon>Pseudomonadota</taxon>
        <taxon>Alphaproteobacteria</taxon>
        <taxon>Rhodospirillales</taxon>
        <taxon>Thalassospiraceae</taxon>
        <taxon>Thalassospira</taxon>
    </lineage>
</organism>
<dbReference type="Proteomes" id="UP000252419">
    <property type="component" value="Unassembled WGS sequence"/>
</dbReference>
<comment type="caution">
    <text evidence="2">The sequence shown here is derived from an EMBL/GenBank/DDBJ whole genome shotgun (WGS) entry which is preliminary data.</text>
</comment>
<dbReference type="Gene3D" id="1.25.40.10">
    <property type="entry name" value="Tetratricopeptide repeat domain"/>
    <property type="match status" value="2"/>
</dbReference>
<keyword evidence="3" id="KW-1185">Reference proteome</keyword>
<feature type="repeat" description="TPR" evidence="1">
    <location>
        <begin position="498"/>
        <end position="531"/>
    </location>
</feature>
<accession>A0A367U755</accession>
<evidence type="ECO:0000313" key="2">
    <source>
        <dbReference type="EMBL" id="RCK03583.1"/>
    </source>
</evidence>
<dbReference type="SUPFAM" id="SSF48452">
    <property type="entry name" value="TPR-like"/>
    <property type="match status" value="3"/>
</dbReference>
<name>A0A367U755_9PROT</name>
<reference evidence="2 3" key="1">
    <citation type="submission" date="2014-07" db="EMBL/GenBank/DDBJ databases">
        <title>Draft genome sequence of Thalassospira xianhensis P-4 (MCCC 1A02616).</title>
        <authorList>
            <person name="Lai Q."/>
            <person name="Shao Z."/>
        </authorList>
    </citation>
    <scope>NUCLEOTIDE SEQUENCE [LARGE SCALE GENOMIC DNA]</scope>
    <source>
        <strain evidence="2 3">MCCC 1A02616</strain>
    </source>
</reference>
<keyword evidence="1" id="KW-0802">TPR repeat</keyword>
<dbReference type="AlphaFoldDB" id="A0A367U755"/>
<evidence type="ECO:0000313" key="3">
    <source>
        <dbReference type="Proteomes" id="UP000252419"/>
    </source>
</evidence>
<dbReference type="InterPro" id="IPR019734">
    <property type="entry name" value="TPR_rpt"/>
</dbReference>
<dbReference type="Pfam" id="PF13414">
    <property type="entry name" value="TPR_11"/>
    <property type="match status" value="1"/>
</dbReference>
<dbReference type="Pfam" id="PF13176">
    <property type="entry name" value="TPR_7"/>
    <property type="match status" value="1"/>
</dbReference>
<sequence length="588" mass="65319">MKAKNAAGCELQTQDKFLKRHLLNIVIPMTALALSACGTMPQRADRAEFDYPQSNSFSGNFLAGKAAQIENRTDYAARYLLRAYEIDPGNDDLRRRAFLALIAEGRIADAEPVARVLVDENPEDLFAVMAVMDAEIRNQDYQAALDAVSTLPQRGITALIVPLAKAWIYTGLDQPQNAMAALNELQGNGSLNPLSEYHRGLILAYFNDLNAAEVALASAYGDPADAPLRAAEALGSVYERKGQTQKASLLYESYMDRHPQSLAMPYHLDRLAKGEPPTSVILTPASGLAEAYLDIATLLSQENAVDPALLMARYSLSLRPGDDITRLLVGEIMEIQKRFDAAVIVYESIPKDSPHSWNARLRAAASYEQLGKTDDAIALLETMVNERSDRPDALIQLGDILRIDQDFAGAANAYDRAIERLGGADTVGWRLLYRRGIAFERAGNWTRAEADFLKALELEPDQPYVMNYLGYSWVDMGKNFDQAEDMLKRAVELQPDDGYIIDSLGWVYYKLGRYDDAVEQLEKAVELKPDDPTINDHLGDAYWQIGRFHEARFQWHRALSFNPTEELRADVEAKLDGKTPHVGAVAAN</sequence>
<protein>
    <recommendedName>
        <fullName evidence="4">Tetratricopeptide TPR_2</fullName>
    </recommendedName>
</protein>
<dbReference type="PANTHER" id="PTHR12558">
    <property type="entry name" value="CELL DIVISION CYCLE 16,23,27"/>
    <property type="match status" value="1"/>
</dbReference>
<proteinExistence type="predicted"/>
<dbReference type="PROSITE" id="PS50293">
    <property type="entry name" value="TPR_REGION"/>
    <property type="match status" value="1"/>
</dbReference>
<dbReference type="PANTHER" id="PTHR12558:SF13">
    <property type="entry name" value="CELL DIVISION CYCLE PROTEIN 27 HOMOLOG"/>
    <property type="match status" value="1"/>
</dbReference>